<feature type="signal peptide" evidence="1">
    <location>
        <begin position="1"/>
        <end position="22"/>
    </location>
</feature>
<proteinExistence type="predicted"/>
<geneLocation type="plasmid" evidence="3">
    <name>prgalie4872d</name>
</geneLocation>
<dbReference type="RefSeq" id="WP_074072703.1">
    <property type="nucleotide sequence ID" value="NZ_CP017105.1"/>
</dbReference>
<name>A0A1L5NX88_9HYPH</name>
<dbReference type="Proteomes" id="UP000184749">
    <property type="component" value="Plasmid pRgalIE4872d"/>
</dbReference>
<dbReference type="OrthoDB" id="420256at2"/>
<evidence type="ECO:0000313" key="3">
    <source>
        <dbReference type="Proteomes" id="UP000184749"/>
    </source>
</evidence>
<dbReference type="AlphaFoldDB" id="A0A1L5NX88"/>
<organism evidence="2 3">
    <name type="scientific">Rhizobium gallicum</name>
    <dbReference type="NCBI Taxonomy" id="56730"/>
    <lineage>
        <taxon>Bacteria</taxon>
        <taxon>Pseudomonadati</taxon>
        <taxon>Pseudomonadota</taxon>
        <taxon>Alphaproteobacteria</taxon>
        <taxon>Hyphomicrobiales</taxon>
        <taxon>Rhizobiaceae</taxon>
        <taxon>Rhizobium/Agrobacterium group</taxon>
        <taxon>Rhizobium</taxon>
    </lineage>
</organism>
<evidence type="ECO:0008006" key="4">
    <source>
        <dbReference type="Google" id="ProtNLM"/>
    </source>
</evidence>
<evidence type="ECO:0000313" key="2">
    <source>
        <dbReference type="EMBL" id="APO72532.1"/>
    </source>
</evidence>
<accession>A0A1L5NX88</accession>
<dbReference type="EMBL" id="CP017105">
    <property type="protein sequence ID" value="APO72532.1"/>
    <property type="molecule type" value="Genomic_DNA"/>
</dbReference>
<sequence length="443" mass="47319">MQRFLAALLVPPILLVTSSALAQSALTVLPLTAENQIVLAPATLGILVNANDPQSVELGQQYARIRGVPSSNIIELKLPRVNYVARHLMVRELERLHGFPNYSRLAGFALAFDKPYRVDSNQSITSAISQGIATMTWKGSCNVTPQNPDAGAPPGASLHTKPAMLLFGGGGLAESVAVAERGKSADAADPLGEVFFVKTSDVARSGPREASMDRAQARLGQEIAITVTKAQTLSSRSNLIGFQIGLPVLTDLDTLHFLPGAFADHLTSFGGAIGDNKTQTAVTALIRAGATASFGTVREPCNFPGKFPNPERLLSNYLHGDSILEAYWKSIDMVTEGLLVGEPLSRPFPVADAELNGNVVTVKANRHTKAYLENARRAPQDMVQQAAQPLSFDFGMYDVQKGTPRFLRDFSVPGDLKPGDLIGSFEVDGPNLRGLSLGILPRG</sequence>
<keyword evidence="1" id="KW-0732">Signal</keyword>
<keyword evidence="2" id="KW-0614">Plasmid</keyword>
<protein>
    <recommendedName>
        <fullName evidence="4">TIGR03790 family protein</fullName>
    </recommendedName>
</protein>
<dbReference type="InterPro" id="IPR022265">
    <property type="entry name" value="CHP03790"/>
</dbReference>
<evidence type="ECO:0000256" key="1">
    <source>
        <dbReference type="SAM" id="SignalP"/>
    </source>
</evidence>
<dbReference type="NCBIfam" id="TIGR03790">
    <property type="entry name" value="TIGR03790 family protein"/>
    <property type="match status" value="1"/>
</dbReference>
<feature type="chain" id="PRO_5012159626" description="TIGR03790 family protein" evidence="1">
    <location>
        <begin position="23"/>
        <end position="443"/>
    </location>
</feature>
<gene>
    <name evidence="2" type="ORF">IE4872_PD02017</name>
</gene>
<reference evidence="2 3" key="1">
    <citation type="submission" date="2016-09" db="EMBL/GenBank/DDBJ databases">
        <title>The complete genome sequences of Rhizobium gallicum, symbiovars gallicum and phaseoli, symbionts associated to common bean (Phaseolus vulgaris).</title>
        <authorList>
            <person name="Bustos P."/>
            <person name="Santamaria R.I."/>
            <person name="Perez-Carrascal O.M."/>
            <person name="Juarez S."/>
            <person name="Lozano L."/>
            <person name="Martinez-Flores I."/>
            <person name="Martinez-Romero E."/>
            <person name="Cevallos M."/>
            <person name="Romero D."/>
            <person name="Davila G."/>
            <person name="Gonzalez V."/>
        </authorList>
    </citation>
    <scope>NUCLEOTIDE SEQUENCE [LARGE SCALE GENOMIC DNA]</scope>
    <source>
        <strain evidence="2 3">IE4872</strain>
        <plasmid evidence="3">prgalie4872d</plasmid>
    </source>
</reference>